<dbReference type="Proteomes" id="UP000433309">
    <property type="component" value="Unassembled WGS sequence"/>
</dbReference>
<evidence type="ECO:0000313" key="2">
    <source>
        <dbReference type="EMBL" id="MRW89245.1"/>
    </source>
</evidence>
<protein>
    <submittedName>
        <fullName evidence="2">IS481 family transposase</fullName>
    </submittedName>
</protein>
<proteinExistence type="predicted"/>
<dbReference type="PANTHER" id="PTHR35004:SF7">
    <property type="entry name" value="INTEGRASE PROTEIN"/>
    <property type="match status" value="1"/>
</dbReference>
<dbReference type="EMBL" id="WKJK01000002">
    <property type="protein sequence ID" value="MRW89245.1"/>
    <property type="molecule type" value="Genomic_DNA"/>
</dbReference>
<dbReference type="NCBIfam" id="NF033577">
    <property type="entry name" value="transpos_IS481"/>
    <property type="match status" value="1"/>
</dbReference>
<evidence type="ECO:0000313" key="3">
    <source>
        <dbReference type="Proteomes" id="UP000433309"/>
    </source>
</evidence>
<dbReference type="SUPFAM" id="SSF53098">
    <property type="entry name" value="Ribonuclease H-like"/>
    <property type="match status" value="1"/>
</dbReference>
<dbReference type="InterPro" id="IPR047656">
    <property type="entry name" value="IS481-like_transpos"/>
</dbReference>
<comment type="caution">
    <text evidence="2">The sequence shown here is derived from an EMBL/GenBank/DDBJ whole genome shotgun (WGS) entry which is preliminary data.</text>
</comment>
<dbReference type="RefSeq" id="WP_154373538.1">
    <property type="nucleotide sequence ID" value="NZ_WKJK01000002.1"/>
</dbReference>
<dbReference type="InterPro" id="IPR001584">
    <property type="entry name" value="Integrase_cat-core"/>
</dbReference>
<dbReference type="SUPFAM" id="SSF46689">
    <property type="entry name" value="Homeodomain-like"/>
    <property type="match status" value="1"/>
</dbReference>
<dbReference type="PROSITE" id="PS50994">
    <property type="entry name" value="INTEGRASE"/>
    <property type="match status" value="1"/>
</dbReference>
<dbReference type="InterPro" id="IPR036397">
    <property type="entry name" value="RNaseH_sf"/>
</dbReference>
<dbReference type="AlphaFoldDB" id="A0A6I2KTH6"/>
<dbReference type="Pfam" id="PF13565">
    <property type="entry name" value="HTH_32"/>
    <property type="match status" value="1"/>
</dbReference>
<feature type="domain" description="Integrase catalytic" evidence="1">
    <location>
        <begin position="127"/>
        <end position="285"/>
    </location>
</feature>
<dbReference type="Gene3D" id="3.30.420.10">
    <property type="entry name" value="Ribonuclease H-like superfamily/Ribonuclease H"/>
    <property type="match status" value="1"/>
</dbReference>
<reference evidence="2 3" key="1">
    <citation type="submission" date="2019-11" db="EMBL/GenBank/DDBJ databases">
        <title>Novel species isolated from a subtropical stream in China.</title>
        <authorList>
            <person name="Lu H."/>
        </authorList>
    </citation>
    <scope>NUCLEOTIDE SEQUENCE [LARGE SCALE GENOMIC DNA]</scope>
    <source>
        <strain evidence="2 3">FT80W</strain>
    </source>
</reference>
<dbReference type="Pfam" id="PF13683">
    <property type="entry name" value="rve_3"/>
    <property type="match status" value="1"/>
</dbReference>
<sequence>MNDDIWKRLRWVQLYEELGNAGVVCLRCGISRPTLRKWWTRYQEHGEAGLQEESRRPKSSPFKKVSPAHEQLITDLRKRKLGHRQIQNELRRLHEISLSTATIHKVLERIGKSILNHKRAYRKQVVRYSRPTPGDRVQMDVCKIAPGIYQYTAIDDCTRYKVLRLFRRRTANNTMQFFDAVIEEMPFAIQRIQTDRGREFFATKFQERLLEWGIKFRPIKPASPHLNGKVERSQRTDLDEFYSTVDIKDPLRPDLLAEWQHYYNWDRPHSSLDGKTPVERLTELSDKALLWEEVSAKFDPLKERLQEQNYRAELALRKLK</sequence>
<accession>A0A6I2KTH6</accession>
<dbReference type="PANTHER" id="PTHR35004">
    <property type="entry name" value="TRANSPOSASE RV3428C-RELATED"/>
    <property type="match status" value="1"/>
</dbReference>
<dbReference type="GO" id="GO:0003676">
    <property type="term" value="F:nucleic acid binding"/>
    <property type="evidence" value="ECO:0007669"/>
    <property type="project" value="InterPro"/>
</dbReference>
<dbReference type="GO" id="GO:0015074">
    <property type="term" value="P:DNA integration"/>
    <property type="evidence" value="ECO:0007669"/>
    <property type="project" value="InterPro"/>
</dbReference>
<evidence type="ECO:0000259" key="1">
    <source>
        <dbReference type="PROSITE" id="PS50994"/>
    </source>
</evidence>
<dbReference type="InterPro" id="IPR009057">
    <property type="entry name" value="Homeodomain-like_sf"/>
</dbReference>
<name>A0A6I2KTH6_9BURK</name>
<dbReference type="InterPro" id="IPR012337">
    <property type="entry name" value="RNaseH-like_sf"/>
</dbReference>
<organism evidence="2 3">
    <name type="scientific">Duganella guangzhouensis</name>
    <dbReference type="NCBI Taxonomy" id="2666084"/>
    <lineage>
        <taxon>Bacteria</taxon>
        <taxon>Pseudomonadati</taxon>
        <taxon>Pseudomonadota</taxon>
        <taxon>Betaproteobacteria</taxon>
        <taxon>Burkholderiales</taxon>
        <taxon>Oxalobacteraceae</taxon>
        <taxon>Telluria group</taxon>
        <taxon>Duganella</taxon>
    </lineage>
</organism>
<keyword evidence="3" id="KW-1185">Reference proteome</keyword>
<gene>
    <name evidence="2" type="ORF">GJ699_04545</name>
</gene>